<keyword evidence="4 7" id="KW-1133">Transmembrane helix</keyword>
<dbReference type="Proteomes" id="UP001183410">
    <property type="component" value="Unassembled WGS sequence"/>
</dbReference>
<evidence type="ECO:0000259" key="8">
    <source>
        <dbReference type="Pfam" id="PF02687"/>
    </source>
</evidence>
<proteinExistence type="inferred from homology"/>
<evidence type="ECO:0000313" key="10">
    <source>
        <dbReference type="EMBL" id="MDT0269581.1"/>
    </source>
</evidence>
<keyword evidence="11" id="KW-1185">Reference proteome</keyword>
<keyword evidence="5 7" id="KW-0472">Membrane</keyword>
<evidence type="ECO:0000256" key="7">
    <source>
        <dbReference type="SAM" id="Phobius"/>
    </source>
</evidence>
<feature type="transmembrane region" description="Helical" evidence="7">
    <location>
        <begin position="361"/>
        <end position="380"/>
    </location>
</feature>
<evidence type="ECO:0000256" key="6">
    <source>
        <dbReference type="ARBA" id="ARBA00038076"/>
    </source>
</evidence>
<organism evidence="10 11">
    <name type="scientific">Streptomyces chisholmiae</name>
    <dbReference type="NCBI Taxonomy" id="3075540"/>
    <lineage>
        <taxon>Bacteria</taxon>
        <taxon>Bacillati</taxon>
        <taxon>Actinomycetota</taxon>
        <taxon>Actinomycetes</taxon>
        <taxon>Kitasatosporales</taxon>
        <taxon>Streptomycetaceae</taxon>
        <taxon>Streptomyces</taxon>
    </lineage>
</organism>
<feature type="transmembrane region" description="Helical" evidence="7">
    <location>
        <begin position="265"/>
        <end position="291"/>
    </location>
</feature>
<evidence type="ECO:0000256" key="1">
    <source>
        <dbReference type="ARBA" id="ARBA00004651"/>
    </source>
</evidence>
<dbReference type="RefSeq" id="WP_311669654.1">
    <property type="nucleotide sequence ID" value="NZ_JAVREO010000017.1"/>
</dbReference>
<evidence type="ECO:0000256" key="3">
    <source>
        <dbReference type="ARBA" id="ARBA00022692"/>
    </source>
</evidence>
<dbReference type="PANTHER" id="PTHR30572">
    <property type="entry name" value="MEMBRANE COMPONENT OF TRANSPORTER-RELATED"/>
    <property type="match status" value="1"/>
</dbReference>
<feature type="domain" description="ABC3 transporter permease C-terminal" evidence="8">
    <location>
        <begin position="728"/>
        <end position="844"/>
    </location>
</feature>
<dbReference type="Pfam" id="PF02687">
    <property type="entry name" value="FtsX"/>
    <property type="match status" value="2"/>
</dbReference>
<evidence type="ECO:0000259" key="9">
    <source>
        <dbReference type="Pfam" id="PF12704"/>
    </source>
</evidence>
<dbReference type="InterPro" id="IPR050250">
    <property type="entry name" value="Macrolide_Exporter_MacB"/>
</dbReference>
<feature type="domain" description="ABC3 transporter permease C-terminal" evidence="8">
    <location>
        <begin position="270"/>
        <end position="390"/>
    </location>
</feature>
<evidence type="ECO:0000313" key="11">
    <source>
        <dbReference type="Proteomes" id="UP001183410"/>
    </source>
</evidence>
<feature type="transmembrane region" description="Helical" evidence="7">
    <location>
        <begin position="775"/>
        <end position="797"/>
    </location>
</feature>
<reference evidence="11" key="1">
    <citation type="submission" date="2023-07" db="EMBL/GenBank/DDBJ databases">
        <title>30 novel species of actinomycetes from the DSMZ collection.</title>
        <authorList>
            <person name="Nouioui I."/>
        </authorList>
    </citation>
    <scope>NUCLEOTIDE SEQUENCE [LARGE SCALE GENOMIC DNA]</scope>
    <source>
        <strain evidence="11">DSM 44915</strain>
    </source>
</reference>
<dbReference type="PANTHER" id="PTHR30572:SF4">
    <property type="entry name" value="ABC TRANSPORTER PERMEASE YTRF"/>
    <property type="match status" value="1"/>
</dbReference>
<evidence type="ECO:0000256" key="5">
    <source>
        <dbReference type="ARBA" id="ARBA00023136"/>
    </source>
</evidence>
<dbReference type="Pfam" id="PF12704">
    <property type="entry name" value="MacB_PCD"/>
    <property type="match status" value="2"/>
</dbReference>
<feature type="domain" description="MacB-like periplasmic core" evidence="9">
    <location>
        <begin position="23"/>
        <end position="234"/>
    </location>
</feature>
<feature type="transmembrane region" description="Helical" evidence="7">
    <location>
        <begin position="725"/>
        <end position="750"/>
    </location>
</feature>
<comment type="caution">
    <text evidence="10">The sequence shown here is derived from an EMBL/GenBank/DDBJ whole genome shotgun (WGS) entry which is preliminary data.</text>
</comment>
<feature type="transmembrane region" description="Helical" evidence="7">
    <location>
        <begin position="440"/>
        <end position="463"/>
    </location>
</feature>
<comment type="subcellular location">
    <subcellularLocation>
        <location evidence="1">Cell membrane</location>
        <topology evidence="1">Multi-pass membrane protein</topology>
    </subcellularLocation>
</comment>
<feature type="transmembrane region" description="Helical" evidence="7">
    <location>
        <begin position="410"/>
        <end position="428"/>
    </location>
</feature>
<name>A0ABU2JX59_9ACTN</name>
<feature type="transmembrane region" description="Helical" evidence="7">
    <location>
        <begin position="496"/>
        <end position="518"/>
    </location>
</feature>
<accession>A0ABU2JX59</accession>
<evidence type="ECO:0000256" key="4">
    <source>
        <dbReference type="ARBA" id="ARBA00022989"/>
    </source>
</evidence>
<dbReference type="EMBL" id="JAVREO010000017">
    <property type="protein sequence ID" value="MDT0269581.1"/>
    <property type="molecule type" value="Genomic_DNA"/>
</dbReference>
<protein>
    <submittedName>
        <fullName evidence="10">FtsX-like permease family protein</fullName>
    </submittedName>
</protein>
<dbReference type="InterPro" id="IPR025857">
    <property type="entry name" value="MacB_PCD"/>
</dbReference>
<keyword evidence="2" id="KW-1003">Cell membrane</keyword>
<dbReference type="InterPro" id="IPR003838">
    <property type="entry name" value="ABC3_permease_C"/>
</dbReference>
<feature type="domain" description="MacB-like periplasmic core" evidence="9">
    <location>
        <begin position="492"/>
        <end position="691"/>
    </location>
</feature>
<feature type="transmembrane region" description="Helical" evidence="7">
    <location>
        <begin position="314"/>
        <end position="341"/>
    </location>
</feature>
<evidence type="ECO:0000256" key="2">
    <source>
        <dbReference type="ARBA" id="ARBA00022475"/>
    </source>
</evidence>
<gene>
    <name evidence="10" type="ORF">RM844_25180</name>
</gene>
<keyword evidence="3 7" id="KW-0812">Transmembrane</keyword>
<comment type="similarity">
    <text evidence="6">Belongs to the ABC-4 integral membrane protein family.</text>
</comment>
<feature type="transmembrane region" description="Helical" evidence="7">
    <location>
        <begin position="817"/>
        <end position="838"/>
    </location>
</feature>
<sequence length="852" mass="87454">MTVLKTSLRSFFAHKWRMLLSGVAIVLSVAFVSGTLVFSDTMTSTFDRFFGATSADVTVAAEEVEHAQASGTARTVPAELVERVRAVDGVADAHGVVETTNLTVVDADNEDLGSGSGAPTIGTGWGPVSQRAMELVAGAAPAGADQVLVDADTADRHEVAVGDQLTVVSTATGSHRVTVSGLVDFQGSNPGVGYLVFEPAAASSTLLGAADAVSSVAVDAAAGVGDAELRDRIADELGGGFELRTREENRAEAMKEVGFLDVLRYGMLGFAGVAVLVGIFLIVNTFSMLVAQRTREIGLMRAVGTSRRQVNRSVLIEALLLGVIASAVGVVAGIGLAQLLIQAMDAVGMKVADSSLTVKPTTPVAGLLVGVLATLVAAWLPARRASRVSPVAALRDAGTPGDVRAGRVRAAIGLLLTGAGGVALLLAARAEETADGAGFLALGLLGTLVGAVVGAPLLASLVVRVLNAMVLRVFGPVGRLAGRNATRNPRRTGATAGALMIGLALVSALSVVGSSVVASASDQLDRTVGADFIVDSMGQPLVEEAALAVRETPGLSHVTDYTGVWAEVTTPDGVGRDEELVAASPTYATDVRFETVAGALPDAFEPGAMSVPEGFAEEHGLALGDTLRVDFVDGDGAELTVAAITSEDTVIDQGAFYVGFDTARAALGDGMPLNVAMFAAAADGQEAAAYAALKDRLAGFPQYHVANQADYKQQLEEEIGGLLNLVYALLALAILVAVLGVVNTLALSVVERTREIGMLRALGLSRRQLRRMVRLESVVIALFGAVLGLGIGLAWGLTTQRLLARSGFGVLEIPWPTLALVLGGSAVVGLLAALLPAFRAGRLNVLRAIATD</sequence>